<sequence>MLLGKQVWIAVVVSLAGGAAAGVLYARGSSIPSADPCAGSKIPDEFQSVGALYLVTPRLSAFDVPVMSSTPESVERLRVEIDALRKNWLPTISNRCLAAHVEARLADVEKINSGKTAFKAAITEAKAMLESGQANPSR</sequence>
<gene>
    <name evidence="2" type="ORF">BGCPKDLD_3911</name>
</gene>
<reference evidence="2" key="2">
    <citation type="submission" date="2021-08" db="EMBL/GenBank/DDBJ databases">
        <authorList>
            <person name="Tani A."/>
            <person name="Ola A."/>
            <person name="Ogura Y."/>
            <person name="Katsura K."/>
            <person name="Hayashi T."/>
        </authorList>
    </citation>
    <scope>NUCLEOTIDE SEQUENCE</scope>
    <source>
        <strain evidence="2">DSM 14458</strain>
    </source>
</reference>
<keyword evidence="1" id="KW-0472">Membrane</keyword>
<keyword evidence="1" id="KW-0812">Transmembrane</keyword>
<evidence type="ECO:0000313" key="2">
    <source>
        <dbReference type="EMBL" id="GJE77308.1"/>
    </source>
</evidence>
<reference evidence="2" key="1">
    <citation type="journal article" date="2021" name="Front. Microbiol.">
        <title>Comprehensive Comparative Genomics and Phenotyping of Methylobacterium Species.</title>
        <authorList>
            <person name="Alessa O."/>
            <person name="Ogura Y."/>
            <person name="Fujitani Y."/>
            <person name="Takami H."/>
            <person name="Hayashi T."/>
            <person name="Sahin N."/>
            <person name="Tani A."/>
        </authorList>
    </citation>
    <scope>NUCLEOTIDE SEQUENCE</scope>
    <source>
        <strain evidence="2">DSM 14458</strain>
    </source>
</reference>
<accession>A0ABQ4UYW7</accession>
<feature type="transmembrane region" description="Helical" evidence="1">
    <location>
        <begin position="6"/>
        <end position="26"/>
    </location>
</feature>
<keyword evidence="3" id="KW-1185">Reference proteome</keyword>
<protein>
    <submittedName>
        <fullName evidence="2">Uncharacterized protein</fullName>
    </submittedName>
</protein>
<organism evidence="2 3">
    <name type="scientific">Methylorubrum suomiense</name>
    <dbReference type="NCBI Taxonomy" id="144191"/>
    <lineage>
        <taxon>Bacteria</taxon>
        <taxon>Pseudomonadati</taxon>
        <taxon>Pseudomonadota</taxon>
        <taxon>Alphaproteobacteria</taxon>
        <taxon>Hyphomicrobiales</taxon>
        <taxon>Methylobacteriaceae</taxon>
        <taxon>Methylorubrum</taxon>
    </lineage>
</organism>
<name>A0ABQ4UYW7_9HYPH</name>
<keyword evidence="1" id="KW-1133">Transmembrane helix</keyword>
<proteinExistence type="predicted"/>
<evidence type="ECO:0000313" key="3">
    <source>
        <dbReference type="Proteomes" id="UP001055093"/>
    </source>
</evidence>
<dbReference type="RefSeq" id="WP_238308425.1">
    <property type="nucleotide sequence ID" value="NZ_BPRE01000013.1"/>
</dbReference>
<evidence type="ECO:0000256" key="1">
    <source>
        <dbReference type="SAM" id="Phobius"/>
    </source>
</evidence>
<comment type="caution">
    <text evidence="2">The sequence shown here is derived from an EMBL/GenBank/DDBJ whole genome shotgun (WGS) entry which is preliminary data.</text>
</comment>
<dbReference type="EMBL" id="BPRE01000013">
    <property type="protein sequence ID" value="GJE77308.1"/>
    <property type="molecule type" value="Genomic_DNA"/>
</dbReference>
<dbReference type="Proteomes" id="UP001055093">
    <property type="component" value="Unassembled WGS sequence"/>
</dbReference>